<dbReference type="RefSeq" id="WP_009358880.1">
    <property type="nucleotide sequence ID" value="NZ_AOFD01000049.1"/>
</dbReference>
<comment type="catalytic activity">
    <reaction evidence="6">
        <text>precorrin-2 + NAD(+) = sirohydrochlorin + NADH + 2 H(+)</text>
        <dbReference type="Rhea" id="RHEA:15613"/>
        <dbReference type="ChEBI" id="CHEBI:15378"/>
        <dbReference type="ChEBI" id="CHEBI:57540"/>
        <dbReference type="ChEBI" id="CHEBI:57945"/>
        <dbReference type="ChEBI" id="CHEBI:58351"/>
        <dbReference type="ChEBI" id="CHEBI:58827"/>
        <dbReference type="EC" id="1.3.1.76"/>
    </reaction>
</comment>
<feature type="non-terminal residue" evidence="7">
    <location>
        <position position="159"/>
    </location>
</feature>
<evidence type="ECO:0000313" key="7">
    <source>
        <dbReference type="EMBL" id="ELT43456.1"/>
    </source>
</evidence>
<accession>L8TP35</accession>
<protein>
    <recommendedName>
        <fullName evidence="2">precorrin-2 dehydrogenase</fullName>
        <ecNumber evidence="2">1.3.1.76</ecNumber>
    </recommendedName>
</protein>
<evidence type="ECO:0000313" key="8">
    <source>
        <dbReference type="Proteomes" id="UP000011189"/>
    </source>
</evidence>
<keyword evidence="5" id="KW-0627">Porphyrin biosynthesis</keyword>
<keyword evidence="4" id="KW-0520">NAD</keyword>
<evidence type="ECO:0000256" key="5">
    <source>
        <dbReference type="ARBA" id="ARBA00023244"/>
    </source>
</evidence>
<dbReference type="UniPathway" id="UPA00262">
    <property type="reaction ID" value="UER00222"/>
</dbReference>
<dbReference type="Pfam" id="PF13241">
    <property type="entry name" value="NAD_binding_7"/>
    <property type="match status" value="1"/>
</dbReference>
<keyword evidence="3" id="KW-0560">Oxidoreductase</keyword>
<dbReference type="GO" id="GO:0019354">
    <property type="term" value="P:siroheme biosynthetic process"/>
    <property type="evidence" value="ECO:0007669"/>
    <property type="project" value="UniProtKB-UniPathway"/>
</dbReference>
<dbReference type="PANTHER" id="PTHR35330">
    <property type="entry name" value="SIROHEME BIOSYNTHESIS PROTEIN MET8"/>
    <property type="match status" value="1"/>
</dbReference>
<dbReference type="GO" id="GO:0043115">
    <property type="term" value="F:precorrin-2 dehydrogenase activity"/>
    <property type="evidence" value="ECO:0007669"/>
    <property type="project" value="UniProtKB-EC"/>
</dbReference>
<evidence type="ECO:0000256" key="2">
    <source>
        <dbReference type="ARBA" id="ARBA00012400"/>
    </source>
</evidence>
<sequence>MAIQDIYPTALRLLGRPVLVVGGGPVAARRAKGLLDAGAVVTVVAPVASPALQEMADAGLLTWAARRYDSKDVDGAWFVQTATGDSAVDALVSADAEAQRIWCVNASDHEASAAWTPAVAEVDDVKIAVNAGGDPRRAMAVRDAVATALETGDLPLRRR</sequence>
<dbReference type="SUPFAM" id="SSF51735">
    <property type="entry name" value="NAD(P)-binding Rossmann-fold domains"/>
    <property type="match status" value="1"/>
</dbReference>
<dbReference type="InterPro" id="IPR028161">
    <property type="entry name" value="Met8-like"/>
</dbReference>
<evidence type="ECO:0000256" key="1">
    <source>
        <dbReference type="ARBA" id="ARBA00005010"/>
    </source>
</evidence>
<comment type="pathway">
    <text evidence="1">Porphyrin-containing compound metabolism; siroheme biosynthesis; sirohydrochlorin from precorrin-2: step 1/1.</text>
</comment>
<dbReference type="InterPro" id="IPR006367">
    <property type="entry name" value="Sirohaem_synthase_N"/>
</dbReference>
<evidence type="ECO:0000256" key="6">
    <source>
        <dbReference type="ARBA" id="ARBA00047561"/>
    </source>
</evidence>
<dbReference type="PANTHER" id="PTHR35330:SF1">
    <property type="entry name" value="SIROHEME BIOSYNTHESIS PROTEIN MET8"/>
    <property type="match status" value="1"/>
</dbReference>
<reference evidence="8" key="1">
    <citation type="journal article" date="2013" name="Genome Announc.">
        <title>Draft Genome Sequence of the 2-Chloro-4-Nitrophenol-Degrading Bacterium Arthrobacter sp. Strain SJCon.</title>
        <authorList>
            <person name="Vikram S."/>
            <person name="Kumar S."/>
            <person name="Vaidya B."/>
            <person name="Pinnaka A.K."/>
            <person name="Raghava G.P."/>
        </authorList>
    </citation>
    <scope>NUCLEOTIDE SEQUENCE [LARGE SCALE GENOMIC DNA]</scope>
    <source>
        <strain evidence="8">SJCon</strain>
    </source>
</reference>
<dbReference type="AlphaFoldDB" id="L8TP35"/>
<dbReference type="InterPro" id="IPR036291">
    <property type="entry name" value="NAD(P)-bd_dom_sf"/>
</dbReference>
<name>L8TP35_9MICC</name>
<keyword evidence="7" id="KW-0808">Transferase</keyword>
<dbReference type="GO" id="GO:0008168">
    <property type="term" value="F:methyltransferase activity"/>
    <property type="evidence" value="ECO:0007669"/>
    <property type="project" value="UniProtKB-KW"/>
</dbReference>
<proteinExistence type="predicted"/>
<dbReference type="Proteomes" id="UP000011189">
    <property type="component" value="Unassembled WGS sequence"/>
</dbReference>
<dbReference type="GO" id="GO:0004325">
    <property type="term" value="F:ferrochelatase activity"/>
    <property type="evidence" value="ECO:0007669"/>
    <property type="project" value="InterPro"/>
</dbReference>
<evidence type="ECO:0000256" key="4">
    <source>
        <dbReference type="ARBA" id="ARBA00023027"/>
    </source>
</evidence>
<dbReference type="NCBIfam" id="TIGR01470">
    <property type="entry name" value="cysG_Nterm"/>
    <property type="match status" value="1"/>
</dbReference>
<keyword evidence="7" id="KW-0489">Methyltransferase</keyword>
<dbReference type="EC" id="1.3.1.76" evidence="2"/>
<evidence type="ECO:0000256" key="3">
    <source>
        <dbReference type="ARBA" id="ARBA00023002"/>
    </source>
</evidence>
<keyword evidence="8" id="KW-1185">Reference proteome</keyword>
<comment type="caution">
    <text evidence="7">The sequence shown here is derived from an EMBL/GenBank/DDBJ whole genome shotgun (WGS) entry which is preliminary data.</text>
</comment>
<dbReference type="Gene3D" id="3.40.50.720">
    <property type="entry name" value="NAD(P)-binding Rossmann-like Domain"/>
    <property type="match status" value="1"/>
</dbReference>
<dbReference type="GO" id="GO:0032259">
    <property type="term" value="P:methylation"/>
    <property type="evidence" value="ECO:0007669"/>
    <property type="project" value="UniProtKB-KW"/>
</dbReference>
<gene>
    <name evidence="7" type="ORF">G205_18359</name>
</gene>
<dbReference type="EMBL" id="AOFD01000049">
    <property type="protein sequence ID" value="ELT43456.1"/>
    <property type="molecule type" value="Genomic_DNA"/>
</dbReference>
<organism evidence="7 8">
    <name type="scientific">Arthrobacter nitrophenolicus</name>
    <dbReference type="NCBI Taxonomy" id="683150"/>
    <lineage>
        <taxon>Bacteria</taxon>
        <taxon>Bacillati</taxon>
        <taxon>Actinomycetota</taxon>
        <taxon>Actinomycetes</taxon>
        <taxon>Micrococcales</taxon>
        <taxon>Micrococcaceae</taxon>
        <taxon>Arthrobacter</taxon>
    </lineage>
</organism>